<sequence>MASLFGLMEVHIGTAKSLCTGDALPGSPPRATRGDG</sequence>
<dbReference type="AlphaFoldDB" id="A0A9X2Q3A7"/>
<proteinExistence type="predicted"/>
<protein>
    <submittedName>
        <fullName evidence="1">Uncharacterized protein</fullName>
    </submittedName>
</protein>
<gene>
    <name evidence="1" type="ORF">GGP61_000313</name>
</gene>
<comment type="caution">
    <text evidence="1">The sequence shown here is derived from an EMBL/GenBank/DDBJ whole genome shotgun (WGS) entry which is preliminary data.</text>
</comment>
<evidence type="ECO:0000313" key="1">
    <source>
        <dbReference type="EMBL" id="MCS3708726.1"/>
    </source>
</evidence>
<dbReference type="Proteomes" id="UP001155057">
    <property type="component" value="Unassembled WGS sequence"/>
</dbReference>
<evidence type="ECO:0000313" key="2">
    <source>
        <dbReference type="Proteomes" id="UP001155057"/>
    </source>
</evidence>
<accession>A0A9X2Q3A7</accession>
<reference evidence="1" key="1">
    <citation type="submission" date="2022-08" db="EMBL/GenBank/DDBJ databases">
        <title>Genomic Encyclopedia of Type Strains, Phase V (KMG-V): Genome sequencing to study the core and pangenomes of soil and plant-associated prokaryotes.</title>
        <authorList>
            <person name="Whitman W."/>
        </authorList>
    </citation>
    <scope>NUCLEOTIDE SEQUENCE</scope>
    <source>
        <strain evidence="1">SP3049</strain>
    </source>
</reference>
<name>A0A9X2Q3A7_9BACT</name>
<organism evidence="1 2">
    <name type="scientific">Salinibacter ruber</name>
    <dbReference type="NCBI Taxonomy" id="146919"/>
    <lineage>
        <taxon>Bacteria</taxon>
        <taxon>Pseudomonadati</taxon>
        <taxon>Rhodothermota</taxon>
        <taxon>Rhodothermia</taxon>
        <taxon>Rhodothermales</taxon>
        <taxon>Salinibacteraceae</taxon>
        <taxon>Salinibacter</taxon>
    </lineage>
</organism>
<dbReference type="EMBL" id="JANUAE010000001">
    <property type="protein sequence ID" value="MCS3708726.1"/>
    <property type="molecule type" value="Genomic_DNA"/>
</dbReference>